<sequence>MASTPSTTSIEKAGAYTPDKANADPELKVSSQAIPDTPHGMSEEELADYEISPAEHRKLLRTLDLHIAPVVMGLYLIAFLDRANIGNAAVGGMTTDLNFPANGLSVATSIFYVTYVCLETPATILLRTLRPSRMIPTTVVIWGAVVIGNGFANNYATVLVCRLLLGACEAALSPCLFLYMTTFYQREELALRMCYLFISSAISGIVGGLIAAGLLKMDGIANLAGWRWLYIIEGIITVLVGFVVFFTMYDRFEDAKYLTDRQMFLMHVRQAKSASYSKDEGFSWVEVRKALTDPVIYLSGFIQMCIDVCLYGFATFLVVIVNQMGFDKIASQGLTAPVYFVAAMVYLIGALISDRYSMRYWLIFPLSFVTTLGYILLIIPVHSVAVNLLGCFFAAVGIYIAVGLHITWLGQNIAGYRKRSTSVGMQQTMGNIGGVIAGQIYRTKDKPHYTLGHAASLGFWVVGMIALTVEYLIWRNRNAARDRMTEEEKQAQDDAGVTGDHHHSFRYVL</sequence>
<dbReference type="Pfam" id="PF07690">
    <property type="entry name" value="MFS_1"/>
    <property type="match status" value="1"/>
</dbReference>
<dbReference type="Gene3D" id="1.20.1250.20">
    <property type="entry name" value="MFS general substrate transporter like domains"/>
    <property type="match status" value="2"/>
</dbReference>
<dbReference type="InterPro" id="IPR036259">
    <property type="entry name" value="MFS_trans_sf"/>
</dbReference>
<keyword evidence="4 7" id="KW-1133">Transmembrane helix</keyword>
<dbReference type="GO" id="GO:0022857">
    <property type="term" value="F:transmembrane transporter activity"/>
    <property type="evidence" value="ECO:0007669"/>
    <property type="project" value="InterPro"/>
</dbReference>
<feature type="transmembrane region" description="Helical" evidence="7">
    <location>
        <begin position="453"/>
        <end position="474"/>
    </location>
</feature>
<feature type="transmembrane region" description="Helical" evidence="7">
    <location>
        <begin position="100"/>
        <end position="118"/>
    </location>
</feature>
<keyword evidence="5 7" id="KW-0472">Membrane</keyword>
<proteinExistence type="predicted"/>
<feature type="transmembrane region" description="Helical" evidence="7">
    <location>
        <begin position="360"/>
        <end position="379"/>
    </location>
</feature>
<accession>A0AAF0YEH4</accession>
<feature type="transmembrane region" description="Helical" evidence="7">
    <location>
        <begin position="422"/>
        <end position="441"/>
    </location>
</feature>
<evidence type="ECO:0000256" key="7">
    <source>
        <dbReference type="SAM" id="Phobius"/>
    </source>
</evidence>
<dbReference type="GeneID" id="87811989"/>
<evidence type="ECO:0000256" key="2">
    <source>
        <dbReference type="ARBA" id="ARBA00022448"/>
    </source>
</evidence>
<feature type="transmembrane region" description="Helical" evidence="7">
    <location>
        <begin position="333"/>
        <end position="353"/>
    </location>
</feature>
<feature type="domain" description="Major facilitator superfamily (MFS) profile" evidence="8">
    <location>
        <begin position="67"/>
        <end position="481"/>
    </location>
</feature>
<evidence type="ECO:0000259" key="8">
    <source>
        <dbReference type="PROSITE" id="PS50850"/>
    </source>
</evidence>
<feature type="transmembrane region" description="Helical" evidence="7">
    <location>
        <begin position="385"/>
        <end position="410"/>
    </location>
</feature>
<dbReference type="RefSeq" id="XP_062631351.1">
    <property type="nucleotide sequence ID" value="XM_062775367.1"/>
</dbReference>
<feature type="transmembrane region" description="Helical" evidence="7">
    <location>
        <begin position="63"/>
        <end position="80"/>
    </location>
</feature>
<evidence type="ECO:0000313" key="10">
    <source>
        <dbReference type="Proteomes" id="UP000827549"/>
    </source>
</evidence>
<dbReference type="PANTHER" id="PTHR43791">
    <property type="entry name" value="PERMEASE-RELATED"/>
    <property type="match status" value="1"/>
</dbReference>
<evidence type="ECO:0000256" key="6">
    <source>
        <dbReference type="SAM" id="MobiDB-lite"/>
    </source>
</evidence>
<protein>
    <submittedName>
        <fullName evidence="9">Purtative transporterC</fullName>
    </submittedName>
</protein>
<evidence type="ECO:0000256" key="5">
    <source>
        <dbReference type="ARBA" id="ARBA00023136"/>
    </source>
</evidence>
<name>A0AAF0YEH4_9TREE</name>
<gene>
    <name evidence="9" type="primary">SPAC11D3.18c_1</name>
    <name evidence="9" type="ORF">LOC62_07G008825</name>
</gene>
<feature type="region of interest" description="Disordered" evidence="6">
    <location>
        <begin position="1"/>
        <end position="26"/>
    </location>
</feature>
<dbReference type="FunFam" id="1.20.1250.20:FF:000013">
    <property type="entry name" value="MFS general substrate transporter"/>
    <property type="match status" value="1"/>
</dbReference>
<evidence type="ECO:0000256" key="4">
    <source>
        <dbReference type="ARBA" id="ARBA00022989"/>
    </source>
</evidence>
<dbReference type="SUPFAM" id="SSF103473">
    <property type="entry name" value="MFS general substrate transporter"/>
    <property type="match status" value="1"/>
</dbReference>
<keyword evidence="3 7" id="KW-0812">Transmembrane</keyword>
<dbReference type="AlphaFoldDB" id="A0AAF0YEH4"/>
<feature type="transmembrane region" description="Helical" evidence="7">
    <location>
        <begin position="193"/>
        <end position="215"/>
    </location>
</feature>
<dbReference type="EMBL" id="CP086720">
    <property type="protein sequence ID" value="WOO85325.1"/>
    <property type="molecule type" value="Genomic_DNA"/>
</dbReference>
<evidence type="ECO:0000256" key="3">
    <source>
        <dbReference type="ARBA" id="ARBA00022692"/>
    </source>
</evidence>
<dbReference type="InterPro" id="IPR011701">
    <property type="entry name" value="MFS"/>
</dbReference>
<feature type="transmembrane region" description="Helical" evidence="7">
    <location>
        <begin position="295"/>
        <end position="321"/>
    </location>
</feature>
<keyword evidence="2" id="KW-0813">Transport</keyword>
<evidence type="ECO:0000313" key="9">
    <source>
        <dbReference type="EMBL" id="WOO85325.1"/>
    </source>
</evidence>
<comment type="subcellular location">
    <subcellularLocation>
        <location evidence="1">Membrane</location>
        <topology evidence="1">Multi-pass membrane protein</topology>
    </subcellularLocation>
</comment>
<dbReference type="PANTHER" id="PTHR43791:SF24">
    <property type="entry name" value="NICOTINIC ACID PLASMA MEMBRANE TRANSPORTER"/>
    <property type="match status" value="1"/>
</dbReference>
<feature type="transmembrane region" description="Helical" evidence="7">
    <location>
        <begin position="139"/>
        <end position="157"/>
    </location>
</feature>
<feature type="transmembrane region" description="Helical" evidence="7">
    <location>
        <begin position="227"/>
        <end position="249"/>
    </location>
</feature>
<feature type="transmembrane region" description="Helical" evidence="7">
    <location>
        <begin position="163"/>
        <end position="181"/>
    </location>
</feature>
<reference evidence="9" key="1">
    <citation type="submission" date="2023-10" db="EMBL/GenBank/DDBJ databases">
        <authorList>
            <person name="Noh H."/>
        </authorList>
    </citation>
    <scope>NUCLEOTIDE SEQUENCE</scope>
    <source>
        <strain evidence="9">DUCC4014</strain>
    </source>
</reference>
<feature type="compositionally biased region" description="Polar residues" evidence="6">
    <location>
        <begin position="1"/>
        <end position="10"/>
    </location>
</feature>
<dbReference type="FunFam" id="1.20.1250.20:FF:000018">
    <property type="entry name" value="MFS transporter permease"/>
    <property type="match status" value="1"/>
</dbReference>
<dbReference type="Proteomes" id="UP000827549">
    <property type="component" value="Chromosome 7"/>
</dbReference>
<dbReference type="InterPro" id="IPR020846">
    <property type="entry name" value="MFS_dom"/>
</dbReference>
<dbReference type="PROSITE" id="PS50850">
    <property type="entry name" value="MFS"/>
    <property type="match status" value="1"/>
</dbReference>
<dbReference type="GO" id="GO:0016020">
    <property type="term" value="C:membrane"/>
    <property type="evidence" value="ECO:0007669"/>
    <property type="project" value="UniProtKB-SubCell"/>
</dbReference>
<organism evidence="9 10">
    <name type="scientific">Vanrija pseudolonga</name>
    <dbReference type="NCBI Taxonomy" id="143232"/>
    <lineage>
        <taxon>Eukaryota</taxon>
        <taxon>Fungi</taxon>
        <taxon>Dikarya</taxon>
        <taxon>Basidiomycota</taxon>
        <taxon>Agaricomycotina</taxon>
        <taxon>Tremellomycetes</taxon>
        <taxon>Trichosporonales</taxon>
        <taxon>Trichosporonaceae</taxon>
        <taxon>Vanrija</taxon>
    </lineage>
</organism>
<evidence type="ECO:0000256" key="1">
    <source>
        <dbReference type="ARBA" id="ARBA00004141"/>
    </source>
</evidence>
<keyword evidence="10" id="KW-1185">Reference proteome</keyword>